<sequence length="251" mass="26765">MTFRQIELAGGHTVGMSGIGDPVADHLAVLFHPTPGASAFDPEPRVTDRSGLHIIGFDRPGYGSSAPWDVSVDAWVDAVARYLRAMERSADLSTATRYGKISAIGWREGAVYAAELASRHPDLLHRLVLISPLAPQNAARAEHPPIDAPAPGWAASPAGYDDRLRRMLDDAGRQGGLGVTADRRAFAAPGLSAPHVDADALIVYGSGDGDATVHDADWYAVGLPNATVERVDGGPDLIARHWERILRFLAE</sequence>
<dbReference type="SUPFAM" id="SSF53474">
    <property type="entry name" value="alpha/beta-Hydrolases"/>
    <property type="match status" value="1"/>
</dbReference>
<organism evidence="2">
    <name type="scientific">Leifsonia sp. NPDC080035</name>
    <dbReference type="NCBI Taxonomy" id="3143936"/>
    <lineage>
        <taxon>Bacteria</taxon>
        <taxon>Bacillati</taxon>
        <taxon>Actinomycetota</taxon>
        <taxon>Actinomycetes</taxon>
        <taxon>Micrococcales</taxon>
        <taxon>Microbacteriaceae</taxon>
        <taxon>Leifsonia</taxon>
    </lineage>
</organism>
<keyword evidence="2" id="KW-0378">Hydrolase</keyword>
<dbReference type="GO" id="GO:0016787">
    <property type="term" value="F:hydrolase activity"/>
    <property type="evidence" value="ECO:0007669"/>
    <property type="project" value="UniProtKB-KW"/>
</dbReference>
<gene>
    <name evidence="2" type="ORF">AAME72_01120</name>
</gene>
<proteinExistence type="predicted"/>
<dbReference type="Gene3D" id="3.40.50.1820">
    <property type="entry name" value="alpha/beta hydrolase"/>
    <property type="match status" value="1"/>
</dbReference>
<accession>A0AAU7GB79</accession>
<dbReference type="InterPro" id="IPR000073">
    <property type="entry name" value="AB_hydrolase_1"/>
</dbReference>
<protein>
    <submittedName>
        <fullName evidence="2">Alpha/beta fold hydrolase</fullName>
    </submittedName>
</protein>
<evidence type="ECO:0000313" key="2">
    <source>
        <dbReference type="EMBL" id="XBM48472.1"/>
    </source>
</evidence>
<dbReference type="InterPro" id="IPR029058">
    <property type="entry name" value="AB_hydrolase_fold"/>
</dbReference>
<reference evidence="2" key="1">
    <citation type="submission" date="2024-05" db="EMBL/GenBank/DDBJ databases">
        <title>The Natural Products Discovery Center: Release of the First 8490 Sequenced Strains for Exploring Actinobacteria Biosynthetic Diversity.</title>
        <authorList>
            <person name="Kalkreuter E."/>
            <person name="Kautsar S.A."/>
            <person name="Yang D."/>
            <person name="Bader C.D."/>
            <person name="Teijaro C.N."/>
            <person name="Fluegel L."/>
            <person name="Davis C.M."/>
            <person name="Simpson J.R."/>
            <person name="Lauterbach L."/>
            <person name="Steele A.D."/>
            <person name="Gui C."/>
            <person name="Meng S."/>
            <person name="Li G."/>
            <person name="Viehrig K."/>
            <person name="Ye F."/>
            <person name="Su P."/>
            <person name="Kiefer A.F."/>
            <person name="Nichols A."/>
            <person name="Cepeda A.J."/>
            <person name="Yan W."/>
            <person name="Fan B."/>
            <person name="Jiang Y."/>
            <person name="Adhikari A."/>
            <person name="Zheng C.-J."/>
            <person name="Schuster L."/>
            <person name="Cowan T.M."/>
            <person name="Smanski M.J."/>
            <person name="Chevrette M.G."/>
            <person name="de Carvalho L.P.S."/>
            <person name="Shen B."/>
        </authorList>
    </citation>
    <scope>NUCLEOTIDE SEQUENCE</scope>
    <source>
        <strain evidence="2">NPDC080035</strain>
    </source>
</reference>
<dbReference type="Pfam" id="PF00561">
    <property type="entry name" value="Abhydrolase_1"/>
    <property type="match status" value="1"/>
</dbReference>
<dbReference type="AlphaFoldDB" id="A0AAU7GB79"/>
<evidence type="ECO:0000259" key="1">
    <source>
        <dbReference type="Pfam" id="PF00561"/>
    </source>
</evidence>
<dbReference type="RefSeq" id="WP_348788422.1">
    <property type="nucleotide sequence ID" value="NZ_CP157390.1"/>
</dbReference>
<dbReference type="EMBL" id="CP157390">
    <property type="protein sequence ID" value="XBM48472.1"/>
    <property type="molecule type" value="Genomic_DNA"/>
</dbReference>
<name>A0AAU7GB79_9MICO</name>
<feature type="domain" description="AB hydrolase-1" evidence="1">
    <location>
        <begin position="47"/>
        <end position="160"/>
    </location>
</feature>